<organism evidence="1 2">
    <name type="scientific">Aldrovandia affinis</name>
    <dbReference type="NCBI Taxonomy" id="143900"/>
    <lineage>
        <taxon>Eukaryota</taxon>
        <taxon>Metazoa</taxon>
        <taxon>Chordata</taxon>
        <taxon>Craniata</taxon>
        <taxon>Vertebrata</taxon>
        <taxon>Euteleostomi</taxon>
        <taxon>Actinopterygii</taxon>
        <taxon>Neopterygii</taxon>
        <taxon>Teleostei</taxon>
        <taxon>Notacanthiformes</taxon>
        <taxon>Halosauridae</taxon>
        <taxon>Aldrovandia</taxon>
    </lineage>
</organism>
<comment type="caution">
    <text evidence="1">The sequence shown here is derived from an EMBL/GenBank/DDBJ whole genome shotgun (WGS) entry which is preliminary data.</text>
</comment>
<accession>A0AAD7RHP3</accession>
<dbReference type="AlphaFoldDB" id="A0AAD7RHP3"/>
<dbReference type="Proteomes" id="UP001221898">
    <property type="component" value="Unassembled WGS sequence"/>
</dbReference>
<dbReference type="EMBL" id="JAINUG010000274">
    <property type="protein sequence ID" value="KAJ8384287.1"/>
    <property type="molecule type" value="Genomic_DNA"/>
</dbReference>
<reference evidence="1" key="1">
    <citation type="journal article" date="2023" name="Science">
        <title>Genome structures resolve the early diversification of teleost fishes.</title>
        <authorList>
            <person name="Parey E."/>
            <person name="Louis A."/>
            <person name="Montfort J."/>
            <person name="Bouchez O."/>
            <person name="Roques C."/>
            <person name="Iampietro C."/>
            <person name="Lluch J."/>
            <person name="Castinel A."/>
            <person name="Donnadieu C."/>
            <person name="Desvignes T."/>
            <person name="Floi Bucao C."/>
            <person name="Jouanno E."/>
            <person name="Wen M."/>
            <person name="Mejri S."/>
            <person name="Dirks R."/>
            <person name="Jansen H."/>
            <person name="Henkel C."/>
            <person name="Chen W.J."/>
            <person name="Zahm M."/>
            <person name="Cabau C."/>
            <person name="Klopp C."/>
            <person name="Thompson A.W."/>
            <person name="Robinson-Rechavi M."/>
            <person name="Braasch I."/>
            <person name="Lecointre G."/>
            <person name="Bobe J."/>
            <person name="Postlethwait J.H."/>
            <person name="Berthelot C."/>
            <person name="Roest Crollius H."/>
            <person name="Guiguen Y."/>
        </authorList>
    </citation>
    <scope>NUCLEOTIDE SEQUENCE</scope>
    <source>
        <strain evidence="1">NC1722</strain>
    </source>
</reference>
<evidence type="ECO:0000313" key="1">
    <source>
        <dbReference type="EMBL" id="KAJ8384287.1"/>
    </source>
</evidence>
<name>A0AAD7RHP3_9TELE</name>
<keyword evidence="2" id="KW-1185">Reference proteome</keyword>
<sequence length="99" mass="10106">MPRSHCDIDGLTVEITANPSTALYGAPYSSGSPATGTGQSVVRVPTFDNRERSTVVKTVLQEFLASSQLPSALIGSKLPLGCGSFEVAAILCGAPAGPL</sequence>
<evidence type="ECO:0000313" key="2">
    <source>
        <dbReference type="Proteomes" id="UP001221898"/>
    </source>
</evidence>
<protein>
    <submittedName>
        <fullName evidence="1">Uncharacterized protein</fullName>
    </submittedName>
</protein>
<proteinExistence type="predicted"/>
<gene>
    <name evidence="1" type="ORF">AAFF_G00206440</name>
</gene>